<dbReference type="PROSITE" id="PS51257">
    <property type="entry name" value="PROKAR_LIPOPROTEIN"/>
    <property type="match status" value="1"/>
</dbReference>
<organism evidence="3 4">
    <name type="scientific">Pendulispora brunnea</name>
    <dbReference type="NCBI Taxonomy" id="2905690"/>
    <lineage>
        <taxon>Bacteria</taxon>
        <taxon>Pseudomonadati</taxon>
        <taxon>Myxococcota</taxon>
        <taxon>Myxococcia</taxon>
        <taxon>Myxococcales</taxon>
        <taxon>Sorangiineae</taxon>
        <taxon>Pendulisporaceae</taxon>
        <taxon>Pendulispora</taxon>
    </lineage>
</organism>
<evidence type="ECO:0000256" key="1">
    <source>
        <dbReference type="SAM" id="SignalP"/>
    </source>
</evidence>
<keyword evidence="1" id="KW-0732">Signal</keyword>
<feature type="signal peptide" evidence="1">
    <location>
        <begin position="1"/>
        <end position="20"/>
    </location>
</feature>
<dbReference type="InterPro" id="IPR011047">
    <property type="entry name" value="Quinoprotein_ADH-like_sf"/>
</dbReference>
<evidence type="ECO:0000313" key="4">
    <source>
        <dbReference type="Proteomes" id="UP001379533"/>
    </source>
</evidence>
<keyword evidence="4" id="KW-1185">Reference proteome</keyword>
<dbReference type="Proteomes" id="UP001379533">
    <property type="component" value="Chromosome"/>
</dbReference>
<protein>
    <submittedName>
        <fullName evidence="3">PQQ-binding-like beta-propeller repeat protein</fullName>
    </submittedName>
</protein>
<reference evidence="3 4" key="1">
    <citation type="submission" date="2021-12" db="EMBL/GenBank/DDBJ databases">
        <title>Discovery of the Pendulisporaceae a myxobacterial family with distinct sporulation behavior and unique specialized metabolism.</title>
        <authorList>
            <person name="Garcia R."/>
            <person name="Popoff A."/>
            <person name="Bader C.D."/>
            <person name="Loehr J."/>
            <person name="Walesch S."/>
            <person name="Walt C."/>
            <person name="Boldt J."/>
            <person name="Bunk B."/>
            <person name="Haeckl F.J.F.P.J."/>
            <person name="Gunesch A.P."/>
            <person name="Birkelbach J."/>
            <person name="Nuebel U."/>
            <person name="Pietschmann T."/>
            <person name="Bach T."/>
            <person name="Mueller R."/>
        </authorList>
    </citation>
    <scope>NUCLEOTIDE SEQUENCE [LARGE SCALE GENOMIC DNA]</scope>
    <source>
        <strain evidence="3 4">MSr12523</strain>
    </source>
</reference>
<accession>A0ABZ2K322</accession>
<evidence type="ECO:0000313" key="3">
    <source>
        <dbReference type="EMBL" id="WXA93116.1"/>
    </source>
</evidence>
<dbReference type="InterPro" id="IPR002372">
    <property type="entry name" value="PQQ_rpt_dom"/>
</dbReference>
<name>A0ABZ2K322_9BACT</name>
<proteinExistence type="predicted"/>
<dbReference type="SUPFAM" id="SSF50998">
    <property type="entry name" value="Quinoprotein alcohol dehydrogenase-like"/>
    <property type="match status" value="1"/>
</dbReference>
<dbReference type="Pfam" id="PF13360">
    <property type="entry name" value="PQQ_2"/>
    <property type="match status" value="1"/>
</dbReference>
<dbReference type="SMART" id="SM00564">
    <property type="entry name" value="PQQ"/>
    <property type="match status" value="1"/>
</dbReference>
<dbReference type="InterPro" id="IPR018391">
    <property type="entry name" value="PQQ_b-propeller_rpt"/>
</dbReference>
<dbReference type="EMBL" id="CP089982">
    <property type="protein sequence ID" value="WXA93116.1"/>
    <property type="molecule type" value="Genomic_DNA"/>
</dbReference>
<evidence type="ECO:0000259" key="2">
    <source>
        <dbReference type="Pfam" id="PF13360"/>
    </source>
</evidence>
<sequence length="607" mass="64434">MKIAKSLLLAMTLTACTACGGALNRADLFSSDWSADRAQGVDAVRSRLAGTKPSPGTDIAIGVAGNGDKIVAVLLDSGEKWTYAHPLDARPAIAGQVVVGSGGGEVFALDARTGKKLWARPTGGLPLIGAGDDGQYTVITFGRSGGARGSTLLAVERDGDVRRQIETDKEVGVPAVVGGLAFIPWGRQYVSVFDIVAADEPARILFREQVSRAWTQGGSVYFGENSVYRFDERIKDASLQKASHVMLPPRELPGSPVLMPPIEERPKLVATARDRVRTYVRPTNNVQTTAANPGKGGGAPEEGWLVVANSRYYATYFRIIMGFDASRGGLSWVYTHPTEVIAGAAGEDGFLICDEQGKVVFLSANQGDPLGERDLGEPVKSCVVQVDALAVRGGRPARPVSLADELAEALRVPDPELATGKRLLVREIASLEDEVATKALIDVMNDPAISPFVAADVRTALAGRRKGGRYMLAALERRYDYLHNVLKPPPVGPIAQSFAAMNDASAAPLLSSHMLDPVTPDQDLQETAAALTTLAGPAEVPTLKQFFVLNYASATTAPVKAAVVSTGQILLKHGGKDGRALVDRAIASKLTAPDLRAKLKELYEVVR</sequence>
<dbReference type="InterPro" id="IPR015943">
    <property type="entry name" value="WD40/YVTN_repeat-like_dom_sf"/>
</dbReference>
<dbReference type="Gene3D" id="2.130.10.10">
    <property type="entry name" value="YVTN repeat-like/Quinoprotein amine dehydrogenase"/>
    <property type="match status" value="1"/>
</dbReference>
<feature type="domain" description="Pyrrolo-quinoline quinone repeat" evidence="2">
    <location>
        <begin position="61"/>
        <end position="232"/>
    </location>
</feature>
<dbReference type="RefSeq" id="WP_394843715.1">
    <property type="nucleotide sequence ID" value="NZ_CP089982.1"/>
</dbReference>
<feature type="chain" id="PRO_5045938629" evidence="1">
    <location>
        <begin position="21"/>
        <end position="607"/>
    </location>
</feature>
<gene>
    <name evidence="3" type="ORF">LZC95_42530</name>
</gene>